<evidence type="ECO:0000313" key="3">
    <source>
        <dbReference type="Proteomes" id="UP000238563"/>
    </source>
</evidence>
<keyword evidence="3" id="KW-1185">Reference proteome</keyword>
<gene>
    <name evidence="2" type="ORF">C5750_23885</name>
</gene>
<dbReference type="OrthoDB" id="8002936at2"/>
<organism evidence="2 3">
    <name type="scientific">Phyllobacterium myrsinacearum</name>
    <dbReference type="NCBI Taxonomy" id="28101"/>
    <lineage>
        <taxon>Bacteria</taxon>
        <taxon>Pseudomonadati</taxon>
        <taxon>Pseudomonadota</taxon>
        <taxon>Alphaproteobacteria</taxon>
        <taxon>Hyphomicrobiales</taxon>
        <taxon>Phyllobacteriaceae</taxon>
        <taxon>Phyllobacterium</taxon>
    </lineage>
</organism>
<name>A0A2S9JAP1_9HYPH</name>
<accession>A0A2S9JAP1</accession>
<evidence type="ECO:0000256" key="1">
    <source>
        <dbReference type="SAM" id="MobiDB-lite"/>
    </source>
</evidence>
<dbReference type="EMBL" id="PVBT01000009">
    <property type="protein sequence ID" value="PRD49870.1"/>
    <property type="molecule type" value="Genomic_DNA"/>
</dbReference>
<sequence length="136" mass="14273">MTVPVSARKDGANFVYSISPDVCLTPVGSGMVPVGYNTIAFFDTVVRTATTVRNNSNEDFVVNTRPSVCIGHEPGTGKGVKIAGYKSHAVIKQGASAVFTEGWAAVRDGDPAEINRPGPGRVETPRSKSSVGIDHV</sequence>
<evidence type="ECO:0000313" key="2">
    <source>
        <dbReference type="EMBL" id="PRD49870.1"/>
    </source>
</evidence>
<proteinExistence type="predicted"/>
<dbReference type="AlphaFoldDB" id="A0A2S9JAP1"/>
<dbReference type="Pfam" id="PF13665">
    <property type="entry name" value="Tox-PAAR-like"/>
    <property type="match status" value="1"/>
</dbReference>
<reference evidence="2 3" key="1">
    <citation type="submission" date="2018-02" db="EMBL/GenBank/DDBJ databases">
        <title>The draft genome of Phyllobacterium myrsinacearum DSM5892.</title>
        <authorList>
            <person name="Li L."/>
            <person name="Liu L."/>
            <person name="Zhang X."/>
            <person name="Wang T."/>
        </authorList>
    </citation>
    <scope>NUCLEOTIDE SEQUENCE [LARGE SCALE GENOMIC DNA]</scope>
    <source>
        <strain evidence="2 3">DSM 5892</strain>
    </source>
</reference>
<dbReference type="RefSeq" id="WP_105737510.1">
    <property type="nucleotide sequence ID" value="NZ_PVBT01000009.1"/>
</dbReference>
<feature type="region of interest" description="Disordered" evidence="1">
    <location>
        <begin position="110"/>
        <end position="136"/>
    </location>
</feature>
<comment type="caution">
    <text evidence="2">The sequence shown here is derived from an EMBL/GenBank/DDBJ whole genome shotgun (WGS) entry which is preliminary data.</text>
</comment>
<dbReference type="Proteomes" id="UP000238563">
    <property type="component" value="Unassembled WGS sequence"/>
</dbReference>
<protein>
    <submittedName>
        <fullName evidence="2">Uncharacterized protein</fullName>
    </submittedName>
</protein>